<reference evidence="7" key="1">
    <citation type="journal article" date="2010" name="Science">
        <title>Plasticity of animal genome architecture unmasked by rapid evolution of a pelagic tunicate.</title>
        <authorList>
            <person name="Denoeud F."/>
            <person name="Henriet S."/>
            <person name="Mungpakdee S."/>
            <person name="Aury J.M."/>
            <person name="Da Silva C."/>
            <person name="Brinkmann H."/>
            <person name="Mikhaleva J."/>
            <person name="Olsen L.C."/>
            <person name="Jubin C."/>
            <person name="Canestro C."/>
            <person name="Bouquet J.M."/>
            <person name="Danks G."/>
            <person name="Poulain J."/>
            <person name="Campsteijn C."/>
            <person name="Adamski M."/>
            <person name="Cross I."/>
            <person name="Yadetie F."/>
            <person name="Muffato M."/>
            <person name="Louis A."/>
            <person name="Butcher S."/>
            <person name="Tsagkogeorga G."/>
            <person name="Konrad A."/>
            <person name="Singh S."/>
            <person name="Jensen M.F."/>
            <person name="Cong E.H."/>
            <person name="Eikeseth-Otteraa H."/>
            <person name="Noel B."/>
            <person name="Anthouard V."/>
            <person name="Porcel B.M."/>
            <person name="Kachouri-Lafond R."/>
            <person name="Nishino A."/>
            <person name="Ugolini M."/>
            <person name="Chourrout P."/>
            <person name="Nishida H."/>
            <person name="Aasland R."/>
            <person name="Huzurbazar S."/>
            <person name="Westhof E."/>
            <person name="Delsuc F."/>
            <person name="Lehrach H."/>
            <person name="Reinhardt R."/>
            <person name="Weissenbach J."/>
            <person name="Roy S.W."/>
            <person name="Artiguenave F."/>
            <person name="Postlethwait J.H."/>
            <person name="Manak J.R."/>
            <person name="Thompson E.M."/>
            <person name="Jaillon O."/>
            <person name="Du Pasquier L."/>
            <person name="Boudinot P."/>
            <person name="Liberles D.A."/>
            <person name="Volff J.N."/>
            <person name="Philippe H."/>
            <person name="Lenhard B."/>
            <person name="Roest Crollius H."/>
            <person name="Wincker P."/>
            <person name="Chourrout D."/>
        </authorList>
    </citation>
    <scope>NUCLEOTIDE SEQUENCE [LARGE SCALE GENOMIC DNA]</scope>
</reference>
<dbReference type="GO" id="GO:0043161">
    <property type="term" value="P:proteasome-mediated ubiquitin-dependent protein catabolic process"/>
    <property type="evidence" value="ECO:0007669"/>
    <property type="project" value="TreeGrafter"/>
</dbReference>
<evidence type="ECO:0000256" key="4">
    <source>
        <dbReference type="ARBA" id="ARBA00062283"/>
    </source>
</evidence>
<dbReference type="InterPro" id="IPR033464">
    <property type="entry name" value="CSN8_PSD8_EIF3K"/>
</dbReference>
<sequence>MPLNPKKKIFEEAVNLYTDLSQEFKGTNGKPNLESCGAILSKLKLKLTQLNFLPAEKDCNIEKELTLARDVLELGALYSVASRDIPSFQKYIAQVKAYYFDYKDLPKSYFRNQILGLNLLCLLAQNKVAEFHTEVERLSYEEIQSDLYIKHPIKIEQYLMEGNYNRLIQAKSNTPSESYSYFMEMLLVTVRDEIASCIEKAYPNMVTSEVQRLLHLSSDKELQSFSSKRNWDFDQKLINFPREVVKDSIPSKDVTKMMLDYACDLEMII</sequence>
<evidence type="ECO:0000256" key="2">
    <source>
        <dbReference type="ARBA" id="ARBA00014939"/>
    </source>
</evidence>
<feature type="domain" description="PCI" evidence="6">
    <location>
        <begin position="86"/>
        <end position="256"/>
    </location>
</feature>
<keyword evidence="8" id="KW-1185">Reference proteome</keyword>
<dbReference type="GO" id="GO:0005829">
    <property type="term" value="C:cytosol"/>
    <property type="evidence" value="ECO:0007669"/>
    <property type="project" value="TreeGrafter"/>
</dbReference>
<organism evidence="7">
    <name type="scientific">Oikopleura dioica</name>
    <name type="common">Tunicate</name>
    <dbReference type="NCBI Taxonomy" id="34765"/>
    <lineage>
        <taxon>Eukaryota</taxon>
        <taxon>Metazoa</taxon>
        <taxon>Chordata</taxon>
        <taxon>Tunicata</taxon>
        <taxon>Appendicularia</taxon>
        <taxon>Copelata</taxon>
        <taxon>Oikopleuridae</taxon>
        <taxon>Oikopleura</taxon>
    </lineage>
</organism>
<dbReference type="PANTHER" id="PTHR12387:SF0">
    <property type="entry name" value="26S PROTEASOME NON-ATPASE REGULATORY SUBUNIT 8"/>
    <property type="match status" value="1"/>
</dbReference>
<name>E4XDV1_OIKDI</name>
<keyword evidence="3" id="KW-0647">Proteasome</keyword>
<evidence type="ECO:0000256" key="3">
    <source>
        <dbReference type="ARBA" id="ARBA00022942"/>
    </source>
</evidence>
<comment type="similarity">
    <text evidence="1">Belongs to the proteasome subunit S14 family.</text>
</comment>
<dbReference type="EMBL" id="FN653040">
    <property type="protein sequence ID" value="CBY19340.1"/>
    <property type="molecule type" value="Genomic_DNA"/>
</dbReference>
<evidence type="ECO:0000259" key="6">
    <source>
        <dbReference type="PROSITE" id="PS50250"/>
    </source>
</evidence>
<dbReference type="Proteomes" id="UP000001307">
    <property type="component" value="Unassembled WGS sequence"/>
</dbReference>
<evidence type="ECO:0000256" key="5">
    <source>
        <dbReference type="ARBA" id="ARBA00078986"/>
    </source>
</evidence>
<dbReference type="GO" id="GO:0005634">
    <property type="term" value="C:nucleus"/>
    <property type="evidence" value="ECO:0007669"/>
    <property type="project" value="TreeGrafter"/>
</dbReference>
<dbReference type="InterPro" id="IPR006746">
    <property type="entry name" value="26S_Psome_Rpn12"/>
</dbReference>
<dbReference type="PROSITE" id="PS50250">
    <property type="entry name" value="PCI"/>
    <property type="match status" value="1"/>
</dbReference>
<accession>E4XDV1</accession>
<dbReference type="FunFam" id="1.25.40.990:FF:000001">
    <property type="entry name" value="26S proteasome non-ATPase regulatory subunit"/>
    <property type="match status" value="1"/>
</dbReference>
<dbReference type="OrthoDB" id="409122at2759"/>
<gene>
    <name evidence="7" type="ORF">GSOID_T00008350001</name>
</gene>
<proteinExistence type="inferred from homology"/>
<evidence type="ECO:0000256" key="1">
    <source>
        <dbReference type="ARBA" id="ARBA00009627"/>
    </source>
</evidence>
<dbReference type="Gene3D" id="1.25.40.990">
    <property type="match status" value="1"/>
</dbReference>
<dbReference type="FunCoup" id="E4XDV1">
    <property type="interactions" value="797"/>
</dbReference>
<dbReference type="InParanoid" id="E4XDV1"/>
<dbReference type="Pfam" id="PF10075">
    <property type="entry name" value="CSN8_PSD8_EIF3K"/>
    <property type="match status" value="1"/>
</dbReference>
<protein>
    <recommendedName>
        <fullName evidence="2">26S proteasome non-ATPase regulatory subunit 8</fullName>
    </recommendedName>
    <alternativeName>
        <fullName evidence="5">26S proteasome regulatory subunit RPN12</fullName>
    </alternativeName>
</protein>
<dbReference type="PANTHER" id="PTHR12387">
    <property type="entry name" value="26S PROTEASOME NON-ATPASE REGULATORY SUBUNIT 8"/>
    <property type="match status" value="1"/>
</dbReference>
<comment type="subunit">
    <text evidence="4">Component of the 19S proteasome regulatory particle complex. The 26S proteasome consists of a 20S core particle (CP) and two 19S regulatory subunits (RP). The regulatory particle is made of a lid composed of 9 subunits including PSMD8, a base containing 6 ATPases and few additional components. Interacts with DDI2. Interacts with TASOR.</text>
</comment>
<evidence type="ECO:0000313" key="7">
    <source>
        <dbReference type="EMBL" id="CBY19340.1"/>
    </source>
</evidence>
<evidence type="ECO:0000313" key="8">
    <source>
        <dbReference type="Proteomes" id="UP000001307"/>
    </source>
</evidence>
<dbReference type="InterPro" id="IPR000717">
    <property type="entry name" value="PCI_dom"/>
</dbReference>
<dbReference type="GO" id="GO:0008541">
    <property type="term" value="C:proteasome regulatory particle, lid subcomplex"/>
    <property type="evidence" value="ECO:0007669"/>
    <property type="project" value="TreeGrafter"/>
</dbReference>
<dbReference type="AlphaFoldDB" id="E4XDV1"/>